<dbReference type="InterPro" id="IPR006043">
    <property type="entry name" value="NCS2"/>
</dbReference>
<feature type="transmembrane region" description="Helical" evidence="6">
    <location>
        <begin position="265"/>
        <end position="284"/>
    </location>
</feature>
<evidence type="ECO:0000256" key="4">
    <source>
        <dbReference type="ARBA" id="ARBA00022989"/>
    </source>
</evidence>
<dbReference type="GO" id="GO:0022857">
    <property type="term" value="F:transmembrane transporter activity"/>
    <property type="evidence" value="ECO:0007669"/>
    <property type="project" value="InterPro"/>
</dbReference>
<reference evidence="7 8" key="1">
    <citation type="submission" date="2019-05" db="EMBL/GenBank/DDBJ databases">
        <title>Another draft genome of Portunus trituberculatus and its Hox gene families provides insights of decapod evolution.</title>
        <authorList>
            <person name="Jeong J.-H."/>
            <person name="Song I."/>
            <person name="Kim S."/>
            <person name="Choi T."/>
            <person name="Kim D."/>
            <person name="Ryu S."/>
            <person name="Kim W."/>
        </authorList>
    </citation>
    <scope>NUCLEOTIDE SEQUENCE [LARGE SCALE GENOMIC DNA]</scope>
    <source>
        <tissue evidence="7">Muscle</tissue>
    </source>
</reference>
<dbReference type="OrthoDB" id="1641903at2759"/>
<keyword evidence="8" id="KW-1185">Reference proteome</keyword>
<dbReference type="PANTHER" id="PTHR11119">
    <property type="entry name" value="XANTHINE-URACIL / VITAMIN C PERMEASE FAMILY MEMBER"/>
    <property type="match status" value="1"/>
</dbReference>
<keyword evidence="5 6" id="KW-0472">Membrane</keyword>
<feature type="transmembrane region" description="Helical" evidence="6">
    <location>
        <begin position="98"/>
        <end position="117"/>
    </location>
</feature>
<evidence type="ECO:0000256" key="1">
    <source>
        <dbReference type="ARBA" id="ARBA00004141"/>
    </source>
</evidence>
<protein>
    <submittedName>
        <fullName evidence="7">Solute carrier family 23 member 2</fullName>
    </submittedName>
</protein>
<comment type="subcellular location">
    <subcellularLocation>
        <location evidence="1">Membrane</location>
        <topology evidence="1">Multi-pass membrane protein</topology>
    </subcellularLocation>
</comment>
<keyword evidence="3 6" id="KW-0812">Transmembrane</keyword>
<dbReference type="GO" id="GO:0016020">
    <property type="term" value="C:membrane"/>
    <property type="evidence" value="ECO:0007669"/>
    <property type="project" value="UniProtKB-SubCell"/>
</dbReference>
<name>A0A5B7EXD7_PORTR</name>
<dbReference type="EMBL" id="VSRR010003985">
    <property type="protein sequence ID" value="MPC38125.1"/>
    <property type="molecule type" value="Genomic_DNA"/>
</dbReference>
<dbReference type="Proteomes" id="UP000324222">
    <property type="component" value="Unassembled WGS sequence"/>
</dbReference>
<proteinExistence type="inferred from homology"/>
<dbReference type="Pfam" id="PF00860">
    <property type="entry name" value="Xan_ur_permease"/>
    <property type="match status" value="1"/>
</dbReference>
<evidence type="ECO:0000313" key="8">
    <source>
        <dbReference type="Proteomes" id="UP000324222"/>
    </source>
</evidence>
<feature type="transmembrane region" description="Helical" evidence="6">
    <location>
        <begin position="296"/>
        <end position="313"/>
    </location>
</feature>
<feature type="transmembrane region" description="Helical" evidence="6">
    <location>
        <begin position="57"/>
        <end position="77"/>
    </location>
</feature>
<evidence type="ECO:0000256" key="3">
    <source>
        <dbReference type="ARBA" id="ARBA00022692"/>
    </source>
</evidence>
<feature type="transmembrane region" description="Helical" evidence="6">
    <location>
        <begin position="237"/>
        <end position="259"/>
    </location>
</feature>
<comment type="similarity">
    <text evidence="2">Belongs to the nucleobase:cation symporter-2 (NCS2) (TC 2.A.40) family.</text>
</comment>
<evidence type="ECO:0000256" key="5">
    <source>
        <dbReference type="ARBA" id="ARBA00023136"/>
    </source>
</evidence>
<sequence>MLSTAHTLPWLNQEASSRVSVTADRRGEDVGQRMERWVLRPMGGSGLGGWHCWLRTIALMILFSQYLGNVTVPLVVLTKRRRRCPSFTTTKVKLFKSFPVLLAVFLAWGLCGILTVYDVLPPGSAARTDTKGDLLQRTPWFYVPYPGQWGLPRVTAAGVVSMLGASVASIMESIGDYYACARMSGAPPPPISAINRAVFVEGLGCLLAGLLGTGSGTTSSSENVGVISVTKVASRRVVQISAVILIVSGLVGKFGAIIVTIPEPVMAGILVVMFAMITSIGLSPLQQVDLSSSRNLFILGFSIFFGLLLPKWLERNPEWHLGTGWAAGDQVLRVFLQTPMMVGGVLGCILDNTIPGTPEERGLVAKQEEGKERLQLSDAGEWCYDLPLIMPCIRRMPWMRYLPVSPTYQHQRVPRILQQARADTP</sequence>
<evidence type="ECO:0000256" key="6">
    <source>
        <dbReference type="SAM" id="Phobius"/>
    </source>
</evidence>
<feature type="transmembrane region" description="Helical" evidence="6">
    <location>
        <begin position="154"/>
        <end position="174"/>
    </location>
</feature>
<dbReference type="AlphaFoldDB" id="A0A5B7EXD7"/>
<accession>A0A5B7EXD7</accession>
<gene>
    <name evidence="7" type="primary">slc23a2_1</name>
    <name evidence="7" type="ORF">E2C01_031630</name>
</gene>
<organism evidence="7 8">
    <name type="scientific">Portunus trituberculatus</name>
    <name type="common">Swimming crab</name>
    <name type="synonym">Neptunus trituberculatus</name>
    <dbReference type="NCBI Taxonomy" id="210409"/>
    <lineage>
        <taxon>Eukaryota</taxon>
        <taxon>Metazoa</taxon>
        <taxon>Ecdysozoa</taxon>
        <taxon>Arthropoda</taxon>
        <taxon>Crustacea</taxon>
        <taxon>Multicrustacea</taxon>
        <taxon>Malacostraca</taxon>
        <taxon>Eumalacostraca</taxon>
        <taxon>Eucarida</taxon>
        <taxon>Decapoda</taxon>
        <taxon>Pleocyemata</taxon>
        <taxon>Brachyura</taxon>
        <taxon>Eubrachyura</taxon>
        <taxon>Portunoidea</taxon>
        <taxon>Portunidae</taxon>
        <taxon>Portuninae</taxon>
        <taxon>Portunus</taxon>
    </lineage>
</organism>
<evidence type="ECO:0000313" key="7">
    <source>
        <dbReference type="EMBL" id="MPC38125.1"/>
    </source>
</evidence>
<evidence type="ECO:0000256" key="2">
    <source>
        <dbReference type="ARBA" id="ARBA00008821"/>
    </source>
</evidence>
<keyword evidence="4 6" id="KW-1133">Transmembrane helix</keyword>
<comment type="caution">
    <text evidence="7">The sequence shown here is derived from an EMBL/GenBank/DDBJ whole genome shotgun (WGS) entry which is preliminary data.</text>
</comment>